<feature type="transmembrane region" description="Helical" evidence="6">
    <location>
        <begin position="376"/>
        <end position="393"/>
    </location>
</feature>
<gene>
    <name evidence="7" type="ORF">A2777_05820</name>
</gene>
<feature type="transmembrane region" description="Helical" evidence="6">
    <location>
        <begin position="226"/>
        <end position="246"/>
    </location>
</feature>
<dbReference type="Proteomes" id="UP000177354">
    <property type="component" value="Unassembled WGS sequence"/>
</dbReference>
<dbReference type="GO" id="GO:0005886">
    <property type="term" value="C:plasma membrane"/>
    <property type="evidence" value="ECO:0007669"/>
    <property type="project" value="UniProtKB-SubCell"/>
</dbReference>
<reference evidence="7 8" key="1">
    <citation type="journal article" date="2016" name="Nat. Commun.">
        <title>Thousands of microbial genomes shed light on interconnected biogeochemical processes in an aquifer system.</title>
        <authorList>
            <person name="Anantharaman K."/>
            <person name="Brown C.T."/>
            <person name="Hug L.A."/>
            <person name="Sharon I."/>
            <person name="Castelle C.J."/>
            <person name="Probst A.J."/>
            <person name="Thomas B.C."/>
            <person name="Singh A."/>
            <person name="Wilkins M.J."/>
            <person name="Karaoz U."/>
            <person name="Brodie E.L."/>
            <person name="Williams K.H."/>
            <person name="Hubbard S.S."/>
            <person name="Banfield J.F."/>
        </authorList>
    </citation>
    <scope>NUCLEOTIDE SEQUENCE [LARGE SCALE GENOMIC DNA]</scope>
</reference>
<feature type="transmembrane region" description="Helical" evidence="6">
    <location>
        <begin position="50"/>
        <end position="71"/>
    </location>
</feature>
<feature type="transmembrane region" description="Helical" evidence="6">
    <location>
        <begin position="161"/>
        <end position="185"/>
    </location>
</feature>
<name>A0A1F5Z1X5_9BACT</name>
<dbReference type="InterPro" id="IPR002797">
    <property type="entry name" value="Polysacc_synth"/>
</dbReference>
<keyword evidence="4 6" id="KW-1133">Transmembrane helix</keyword>
<proteinExistence type="predicted"/>
<comment type="caution">
    <text evidence="7">The sequence shown here is derived from an EMBL/GenBank/DDBJ whole genome shotgun (WGS) entry which is preliminary data.</text>
</comment>
<dbReference type="PANTHER" id="PTHR30250:SF11">
    <property type="entry name" value="O-ANTIGEN TRANSPORTER-RELATED"/>
    <property type="match status" value="1"/>
</dbReference>
<evidence type="ECO:0000256" key="6">
    <source>
        <dbReference type="SAM" id="Phobius"/>
    </source>
</evidence>
<feature type="transmembrane region" description="Helical" evidence="6">
    <location>
        <begin position="128"/>
        <end position="149"/>
    </location>
</feature>
<organism evidence="7 8">
    <name type="scientific">Candidatus Gottesmanbacteria bacterium RIFCSPHIGHO2_01_FULL_40_15</name>
    <dbReference type="NCBI Taxonomy" id="1798376"/>
    <lineage>
        <taxon>Bacteria</taxon>
        <taxon>Candidatus Gottesmaniibacteriota</taxon>
    </lineage>
</organism>
<evidence type="ECO:0000313" key="7">
    <source>
        <dbReference type="EMBL" id="OGG06469.1"/>
    </source>
</evidence>
<dbReference type="EMBL" id="MFJF01000015">
    <property type="protein sequence ID" value="OGG06469.1"/>
    <property type="molecule type" value="Genomic_DNA"/>
</dbReference>
<sequence length="435" mass="47717">MKAKIRLLGNLLVSETARNTYAVFIGNAVSAVLAFIFTVTLVRRLTLSDFGYFSALLSFMLLLTELSDIGIGQSLSSFLPRLEKTVSALHSFLKASFVIQLAISSVVSFTIIIFSLTVSRLLFHTDKFAGLVILTAIGIYATVLSNFVNNSLSARKKFLKVAFLTVFGAFLRLALLIVIILFSVVTLNNSVLVQSLSLVILMLAALSVHKFSFLKSPLIKGDIRNLIFFAGFLGLARSFTAIAFRLDVLMLVALKDATEAGIYSTASRVISIYPLLAGSFMMVIAPKIAVLKGNRELIDFSKRVLFATILLVASSIFMIIIARPFMLTLFGDKVIPAVTVFRLLLIAMIFFVASIPPVSIAVYYLRKPYILTVNSVLQLIIVVIGNLILIPVLGRHGPAVSLIIAYGISLLLTTVMTVYHFRLNNPVRLKPLLKK</sequence>
<evidence type="ECO:0000256" key="1">
    <source>
        <dbReference type="ARBA" id="ARBA00004651"/>
    </source>
</evidence>
<evidence type="ECO:0000313" key="8">
    <source>
        <dbReference type="Proteomes" id="UP000177354"/>
    </source>
</evidence>
<feature type="transmembrane region" description="Helical" evidence="6">
    <location>
        <begin position="399"/>
        <end position="421"/>
    </location>
</feature>
<keyword evidence="5 6" id="KW-0472">Membrane</keyword>
<feature type="transmembrane region" description="Helical" evidence="6">
    <location>
        <begin position="343"/>
        <end position="364"/>
    </location>
</feature>
<evidence type="ECO:0000256" key="3">
    <source>
        <dbReference type="ARBA" id="ARBA00022692"/>
    </source>
</evidence>
<evidence type="ECO:0000256" key="5">
    <source>
        <dbReference type="ARBA" id="ARBA00023136"/>
    </source>
</evidence>
<feature type="transmembrane region" description="Helical" evidence="6">
    <location>
        <begin position="21"/>
        <end position="44"/>
    </location>
</feature>
<keyword evidence="2" id="KW-1003">Cell membrane</keyword>
<feature type="transmembrane region" description="Helical" evidence="6">
    <location>
        <begin position="266"/>
        <end position="284"/>
    </location>
</feature>
<feature type="transmembrane region" description="Helical" evidence="6">
    <location>
        <begin position="304"/>
        <end position="323"/>
    </location>
</feature>
<dbReference type="PANTHER" id="PTHR30250">
    <property type="entry name" value="PST FAMILY PREDICTED COLANIC ACID TRANSPORTER"/>
    <property type="match status" value="1"/>
</dbReference>
<evidence type="ECO:0008006" key="9">
    <source>
        <dbReference type="Google" id="ProtNLM"/>
    </source>
</evidence>
<dbReference type="AlphaFoldDB" id="A0A1F5Z1X5"/>
<dbReference type="Pfam" id="PF01943">
    <property type="entry name" value="Polysacc_synt"/>
    <property type="match status" value="1"/>
</dbReference>
<feature type="transmembrane region" description="Helical" evidence="6">
    <location>
        <begin position="191"/>
        <end position="214"/>
    </location>
</feature>
<keyword evidence="3 6" id="KW-0812">Transmembrane</keyword>
<feature type="transmembrane region" description="Helical" evidence="6">
    <location>
        <begin position="92"/>
        <end position="116"/>
    </location>
</feature>
<accession>A0A1F5Z1X5</accession>
<protein>
    <recommendedName>
        <fullName evidence="9">Polysaccharide biosynthesis protein C-terminal domain-containing protein</fullName>
    </recommendedName>
</protein>
<evidence type="ECO:0000256" key="2">
    <source>
        <dbReference type="ARBA" id="ARBA00022475"/>
    </source>
</evidence>
<comment type="subcellular location">
    <subcellularLocation>
        <location evidence="1">Cell membrane</location>
        <topology evidence="1">Multi-pass membrane protein</topology>
    </subcellularLocation>
</comment>
<evidence type="ECO:0000256" key="4">
    <source>
        <dbReference type="ARBA" id="ARBA00022989"/>
    </source>
</evidence>
<dbReference type="InterPro" id="IPR050833">
    <property type="entry name" value="Poly_Biosynth_Transport"/>
</dbReference>